<dbReference type="InterPro" id="IPR057247">
    <property type="entry name" value="CARBOXYPEPT_ZN_2"/>
</dbReference>
<comment type="similarity">
    <text evidence="3 14">Belongs to the peptidase M14 family.</text>
</comment>
<evidence type="ECO:0000256" key="12">
    <source>
        <dbReference type="ARBA" id="ARBA00023157"/>
    </source>
</evidence>
<dbReference type="PRINTS" id="PR00765">
    <property type="entry name" value="CRBOXYPTASEA"/>
</dbReference>
<evidence type="ECO:0000259" key="17">
    <source>
        <dbReference type="PROSITE" id="PS50022"/>
    </source>
</evidence>
<keyword evidence="12" id="KW-1015">Disulfide bond</keyword>
<dbReference type="PANTHER" id="PTHR11532:SF43">
    <property type="entry name" value="CARBOXYPEPTIDASE X1-RELATED"/>
    <property type="match status" value="1"/>
</dbReference>
<evidence type="ECO:0000256" key="13">
    <source>
        <dbReference type="ARBA" id="ARBA00023180"/>
    </source>
</evidence>
<dbReference type="EMBL" id="VEVO01000007">
    <property type="protein sequence ID" value="KAF0040289.1"/>
    <property type="molecule type" value="Genomic_DNA"/>
</dbReference>
<proteinExistence type="inferred from homology"/>
<dbReference type="GO" id="GO:0006508">
    <property type="term" value="P:proteolysis"/>
    <property type="evidence" value="ECO:0007669"/>
    <property type="project" value="UniProtKB-KW"/>
</dbReference>
<dbReference type="FunFam" id="2.60.40.1120:FF:000009">
    <property type="entry name" value="adipocyte enhancer-binding protein 1"/>
    <property type="match status" value="1"/>
</dbReference>
<feature type="compositionally biased region" description="Basic and acidic residues" evidence="15">
    <location>
        <begin position="104"/>
        <end position="115"/>
    </location>
</feature>
<dbReference type="Pfam" id="PF00754">
    <property type="entry name" value="F5_F8_type_C"/>
    <property type="match status" value="1"/>
</dbReference>
<feature type="compositionally biased region" description="Polar residues" evidence="15">
    <location>
        <begin position="69"/>
        <end position="87"/>
    </location>
</feature>
<dbReference type="Pfam" id="PF13620">
    <property type="entry name" value="CarboxypepD_reg"/>
    <property type="match status" value="1"/>
</dbReference>
<evidence type="ECO:0000256" key="10">
    <source>
        <dbReference type="ARBA" id="ARBA00022833"/>
    </source>
</evidence>
<evidence type="ECO:0000256" key="6">
    <source>
        <dbReference type="ARBA" id="ARBA00022670"/>
    </source>
</evidence>
<evidence type="ECO:0000256" key="7">
    <source>
        <dbReference type="ARBA" id="ARBA00022723"/>
    </source>
</evidence>
<dbReference type="Gene3D" id="2.60.40.1120">
    <property type="entry name" value="Carboxypeptidase-like, regulatory domain"/>
    <property type="match status" value="1"/>
</dbReference>
<evidence type="ECO:0000256" key="16">
    <source>
        <dbReference type="SAM" id="SignalP"/>
    </source>
</evidence>
<evidence type="ECO:0000256" key="9">
    <source>
        <dbReference type="ARBA" id="ARBA00022801"/>
    </source>
</evidence>
<feature type="domain" description="F5/8 type C" evidence="17">
    <location>
        <begin position="127"/>
        <end position="289"/>
    </location>
</feature>
<dbReference type="Pfam" id="PF00246">
    <property type="entry name" value="Peptidase_M14"/>
    <property type="match status" value="1"/>
</dbReference>
<evidence type="ECO:0000256" key="15">
    <source>
        <dbReference type="SAM" id="MobiDB-lite"/>
    </source>
</evidence>
<sequence>MAGALLRLILLMALHHGAFDLIPTRAAAAAAAVRSSVGSPFSAGDTRRSPLSAGDTGRTPLSAGVTRRTPLSTGVTGRSPLFSANSTDVRESTTEPPTTVRCEGAAERTGPKRETEEEEEEEGPLELECPPLGLESLKVKDHQLRASSYKRRGLGPHRGRLNIQSGIEDGDIYDGGWCAQHRDKNQWLEVDAQRPTRFTGVILQGRSSIWSWNVVHSYKVQFSNDSLVWTTSMNGSREAVFEGNQDTETPVLALFHSSTVARYIRINPQTWYQNGTQGDVCLRAEVLGCALPDPNNIYAWQTEPTDSRDQLDFRHHNYKEMRKLMRSVHEACPDITRIYSIGKSYTGLKLYVMEISDNPGKHELGEPEFRYVAGMHGNEVLGRELLLNLMQFMCQEYKRGDQRIVRLVTETRIHLLPSMNPDGYEVAFRKGSELAGWALGRYSHEGIDMNHNFADLNSGMWTAVELETDRSKLINHYFPIPEQYTSEQAFVASETRAVIDWMQNIPFVLGANLHGGELVVTYPYDMTRDWAPREHTPTADESFFRWLATAYASTNQVMSNPDRRPCHNKDFLRYNNIINGADWHNVPGSMNDFSYLHTNCFEVTVELSCDKFPHASELPVEWENNRESLLVYMEQVHRGLKGVIRDKETEAGVADAVIKVDDIDHHIRSAHVCLVVADGDYWRLLNPGEYRVTVSAEGYVPSSRTCQVMYDHYPTICDFRLAKVPEQRRTDALGKGRRLSTDLQLKLRQLRLRKLRVTTKAINQRRAATAARRAKRV</sequence>
<dbReference type="GO" id="GO:0008270">
    <property type="term" value="F:zinc ion binding"/>
    <property type="evidence" value="ECO:0007669"/>
    <property type="project" value="InterPro"/>
</dbReference>
<keyword evidence="13" id="KW-0325">Glycoprotein</keyword>
<dbReference type="SMART" id="SM00631">
    <property type="entry name" value="Zn_pept"/>
    <property type="match status" value="1"/>
</dbReference>
<dbReference type="InterPro" id="IPR008969">
    <property type="entry name" value="CarboxyPept-like_regulatory"/>
</dbReference>
<dbReference type="PANTHER" id="PTHR11532">
    <property type="entry name" value="PROTEASE M14 CARBOXYPEPTIDASE"/>
    <property type="match status" value="1"/>
</dbReference>
<evidence type="ECO:0000313" key="20">
    <source>
        <dbReference type="Proteomes" id="UP000438429"/>
    </source>
</evidence>
<dbReference type="PROSITE" id="PS50022">
    <property type="entry name" value="FA58C_3"/>
    <property type="match status" value="1"/>
</dbReference>
<dbReference type="Proteomes" id="UP000438429">
    <property type="component" value="Unassembled WGS sequence"/>
</dbReference>
<dbReference type="GO" id="GO:0005615">
    <property type="term" value="C:extracellular space"/>
    <property type="evidence" value="ECO:0007669"/>
    <property type="project" value="TreeGrafter"/>
</dbReference>
<keyword evidence="10" id="KW-0862">Zinc</keyword>
<dbReference type="PROSITE" id="PS00132">
    <property type="entry name" value="CARBOXYPEPT_ZN_1"/>
    <property type="match status" value="1"/>
</dbReference>
<dbReference type="InterPro" id="IPR000421">
    <property type="entry name" value="FA58C"/>
</dbReference>
<dbReference type="CDD" id="cd00057">
    <property type="entry name" value="FA58C"/>
    <property type="match status" value="1"/>
</dbReference>
<dbReference type="SUPFAM" id="SSF49785">
    <property type="entry name" value="Galactose-binding domain-like"/>
    <property type="match status" value="1"/>
</dbReference>
<evidence type="ECO:0000256" key="11">
    <source>
        <dbReference type="ARBA" id="ARBA00023049"/>
    </source>
</evidence>
<keyword evidence="6" id="KW-0645">Protease</keyword>
<gene>
    <name evidence="19" type="ORF">F2P81_008524</name>
</gene>
<comment type="subcellular location">
    <subcellularLocation>
        <location evidence="2">Secreted</location>
    </subcellularLocation>
</comment>
<keyword evidence="7" id="KW-0479">Metal-binding</keyword>
<dbReference type="CDD" id="cd11308">
    <property type="entry name" value="Peptidase_M14NE-CP-C_like"/>
    <property type="match status" value="1"/>
</dbReference>
<feature type="region of interest" description="Disordered" evidence="15">
    <location>
        <begin position="35"/>
        <end position="128"/>
    </location>
</feature>
<evidence type="ECO:0000256" key="4">
    <source>
        <dbReference type="ARBA" id="ARBA00022525"/>
    </source>
</evidence>
<evidence type="ECO:0000256" key="5">
    <source>
        <dbReference type="ARBA" id="ARBA00022645"/>
    </source>
</evidence>
<evidence type="ECO:0000259" key="18">
    <source>
        <dbReference type="PROSITE" id="PS52035"/>
    </source>
</evidence>
<dbReference type="FunFam" id="3.40.630.10:FF:000007">
    <property type="entry name" value="Carboxypeptidase X (M14 family), member 1"/>
    <property type="match status" value="1"/>
</dbReference>
<dbReference type="PROSITE" id="PS01285">
    <property type="entry name" value="FA58C_1"/>
    <property type="match status" value="1"/>
</dbReference>
<protein>
    <submittedName>
        <fullName evidence="19">Uncharacterized protein</fullName>
    </submittedName>
</protein>
<name>A0A6A4T5T9_SCOMX</name>
<dbReference type="InterPro" id="IPR000834">
    <property type="entry name" value="Peptidase_M14"/>
</dbReference>
<keyword evidence="9" id="KW-0378">Hydrolase</keyword>
<reference evidence="19 20" key="1">
    <citation type="submission" date="2019-06" db="EMBL/GenBank/DDBJ databases">
        <title>Draft genomes of female and male turbot (Scophthalmus maximus).</title>
        <authorList>
            <person name="Xu H."/>
            <person name="Xu X.-W."/>
            <person name="Shao C."/>
            <person name="Chen S."/>
        </authorList>
    </citation>
    <scope>NUCLEOTIDE SEQUENCE [LARGE SCALE GENOMIC DNA]</scope>
    <source>
        <strain evidence="19">Ysfricsl-2016a</strain>
        <tissue evidence="19">Blood</tissue>
    </source>
</reference>
<evidence type="ECO:0000256" key="3">
    <source>
        <dbReference type="ARBA" id="ARBA00005988"/>
    </source>
</evidence>
<feature type="signal peptide" evidence="16">
    <location>
        <begin position="1"/>
        <end position="20"/>
    </location>
</feature>
<dbReference type="FunFam" id="2.60.120.260:FF:000035">
    <property type="entry name" value="probable carboxypeptidase X1 isoform X2"/>
    <property type="match status" value="1"/>
</dbReference>
<dbReference type="AlphaFoldDB" id="A0A6A4T5T9"/>
<evidence type="ECO:0000313" key="19">
    <source>
        <dbReference type="EMBL" id="KAF0040289.1"/>
    </source>
</evidence>
<keyword evidence="5" id="KW-0121">Carboxypeptidase</keyword>
<comment type="cofactor">
    <cofactor evidence="1">
        <name>Zn(2+)</name>
        <dbReference type="ChEBI" id="CHEBI:29105"/>
    </cofactor>
</comment>
<evidence type="ECO:0000256" key="8">
    <source>
        <dbReference type="ARBA" id="ARBA00022729"/>
    </source>
</evidence>
<organism evidence="19 20">
    <name type="scientific">Scophthalmus maximus</name>
    <name type="common">Turbot</name>
    <name type="synonym">Psetta maxima</name>
    <dbReference type="NCBI Taxonomy" id="52904"/>
    <lineage>
        <taxon>Eukaryota</taxon>
        <taxon>Metazoa</taxon>
        <taxon>Chordata</taxon>
        <taxon>Craniata</taxon>
        <taxon>Vertebrata</taxon>
        <taxon>Euteleostomi</taxon>
        <taxon>Actinopterygii</taxon>
        <taxon>Neopterygii</taxon>
        <taxon>Teleostei</taxon>
        <taxon>Neoteleostei</taxon>
        <taxon>Acanthomorphata</taxon>
        <taxon>Carangaria</taxon>
        <taxon>Pleuronectiformes</taxon>
        <taxon>Pleuronectoidei</taxon>
        <taxon>Scophthalmidae</taxon>
        <taxon>Scophthalmus</taxon>
    </lineage>
</organism>
<accession>A0A6A4T5T9</accession>
<dbReference type="Gene3D" id="3.40.630.10">
    <property type="entry name" value="Zn peptidases"/>
    <property type="match status" value="1"/>
</dbReference>
<dbReference type="InterPro" id="IPR008979">
    <property type="entry name" value="Galactose-bd-like_sf"/>
</dbReference>
<dbReference type="SUPFAM" id="SSF49464">
    <property type="entry name" value="Carboxypeptidase regulatory domain-like"/>
    <property type="match status" value="1"/>
</dbReference>
<keyword evidence="4" id="KW-0964">Secreted</keyword>
<feature type="active site" description="Proton donor/acceptor" evidence="14">
    <location>
        <position position="606"/>
    </location>
</feature>
<feature type="domain" description="Peptidase M14" evidence="18">
    <location>
        <begin position="314"/>
        <end position="636"/>
    </location>
</feature>
<dbReference type="GO" id="GO:0004181">
    <property type="term" value="F:metallocarboxypeptidase activity"/>
    <property type="evidence" value="ECO:0007669"/>
    <property type="project" value="InterPro"/>
</dbReference>
<evidence type="ECO:0000256" key="1">
    <source>
        <dbReference type="ARBA" id="ARBA00001947"/>
    </source>
</evidence>
<dbReference type="SUPFAM" id="SSF53187">
    <property type="entry name" value="Zn-dependent exopeptidases"/>
    <property type="match status" value="1"/>
</dbReference>
<feature type="compositionally biased region" description="Acidic residues" evidence="15">
    <location>
        <begin position="116"/>
        <end position="125"/>
    </location>
</feature>
<keyword evidence="8 16" id="KW-0732">Signal</keyword>
<evidence type="ECO:0000256" key="14">
    <source>
        <dbReference type="PROSITE-ProRule" id="PRU01379"/>
    </source>
</evidence>
<feature type="chain" id="PRO_5025598652" evidence="16">
    <location>
        <begin position="21"/>
        <end position="777"/>
    </location>
</feature>
<dbReference type="InterPro" id="IPR050753">
    <property type="entry name" value="Peptidase_M14_domain"/>
</dbReference>
<keyword evidence="11" id="KW-0482">Metalloprotease</keyword>
<comment type="caution">
    <text evidence="19">The sequence shown here is derived from an EMBL/GenBank/DDBJ whole genome shotgun (WGS) entry which is preliminary data.</text>
</comment>
<evidence type="ECO:0000256" key="2">
    <source>
        <dbReference type="ARBA" id="ARBA00004613"/>
    </source>
</evidence>
<dbReference type="SMART" id="SM00231">
    <property type="entry name" value="FA58C"/>
    <property type="match status" value="1"/>
</dbReference>
<dbReference type="InterPro" id="IPR057246">
    <property type="entry name" value="CARBOXYPEPT_ZN_1"/>
</dbReference>
<dbReference type="PROSITE" id="PS00133">
    <property type="entry name" value="CARBOXYPEPT_ZN_2"/>
    <property type="match status" value="1"/>
</dbReference>
<dbReference type="Gene3D" id="2.60.120.260">
    <property type="entry name" value="Galactose-binding domain-like"/>
    <property type="match status" value="1"/>
</dbReference>
<dbReference type="PROSITE" id="PS52035">
    <property type="entry name" value="PEPTIDASE_M14"/>
    <property type="match status" value="1"/>
</dbReference>